<name>A0ABS2P4W1_9BACI</name>
<dbReference type="InterPro" id="IPR025930">
    <property type="entry name" value="NETI"/>
</dbReference>
<evidence type="ECO:0008006" key="3">
    <source>
        <dbReference type="Google" id="ProtNLM"/>
    </source>
</evidence>
<proteinExistence type="predicted"/>
<organism evidence="1 2">
    <name type="scientific">Sutcliffiella tianshenii</name>
    <dbReference type="NCBI Taxonomy" id="1463404"/>
    <lineage>
        <taxon>Bacteria</taxon>
        <taxon>Bacillati</taxon>
        <taxon>Bacillota</taxon>
        <taxon>Bacilli</taxon>
        <taxon>Bacillales</taxon>
        <taxon>Bacillaceae</taxon>
        <taxon>Sutcliffiella</taxon>
    </lineage>
</organism>
<dbReference type="RefSeq" id="WP_204419141.1">
    <property type="nucleotide sequence ID" value="NZ_JAFBED010000012.1"/>
</dbReference>
<dbReference type="EMBL" id="JAFBED010000012">
    <property type="protein sequence ID" value="MBM7621997.1"/>
    <property type="molecule type" value="Genomic_DNA"/>
</dbReference>
<gene>
    <name evidence="1" type="ORF">JOC95_003905</name>
</gene>
<reference evidence="1 2" key="1">
    <citation type="submission" date="2021-01" db="EMBL/GenBank/DDBJ databases">
        <title>Genomic Encyclopedia of Type Strains, Phase IV (KMG-IV): sequencing the most valuable type-strain genomes for metagenomic binning, comparative biology and taxonomic classification.</title>
        <authorList>
            <person name="Goeker M."/>
        </authorList>
    </citation>
    <scope>NUCLEOTIDE SEQUENCE [LARGE SCALE GENOMIC DNA]</scope>
    <source>
        <strain evidence="1 2">DSM 25879</strain>
    </source>
</reference>
<accession>A0ABS2P4W1</accession>
<protein>
    <recommendedName>
        <fullName evidence="3">NETI motif-containing protein</fullName>
    </recommendedName>
</protein>
<dbReference type="Proteomes" id="UP000737402">
    <property type="component" value="Unassembled WGS sequence"/>
</dbReference>
<sequence>MGKTPRKRSFEVMENESIDQCLNRMEKEGYKPSRRMEEPIFQEVVKDGHKEILPIGKKIIFEGKLVEK</sequence>
<keyword evidence="2" id="KW-1185">Reference proteome</keyword>
<dbReference type="Pfam" id="PF14044">
    <property type="entry name" value="NETI"/>
    <property type="match status" value="1"/>
</dbReference>
<evidence type="ECO:0000313" key="2">
    <source>
        <dbReference type="Proteomes" id="UP000737402"/>
    </source>
</evidence>
<comment type="caution">
    <text evidence="1">The sequence shown here is derived from an EMBL/GenBank/DDBJ whole genome shotgun (WGS) entry which is preliminary data.</text>
</comment>
<evidence type="ECO:0000313" key="1">
    <source>
        <dbReference type="EMBL" id="MBM7621997.1"/>
    </source>
</evidence>